<evidence type="ECO:0000313" key="4">
    <source>
        <dbReference type="EMBL" id="KAG1309537.1"/>
    </source>
</evidence>
<feature type="chain" id="PRO_5040149654" description="Inorganic phosphate transporter pho88" evidence="3">
    <location>
        <begin position="20"/>
        <end position="193"/>
    </location>
</feature>
<dbReference type="PANTHER" id="PTHR28112">
    <property type="entry name" value="SRP-INDEPENDENT TARGETING PROTEIN 3"/>
    <property type="match status" value="1"/>
</dbReference>
<dbReference type="GO" id="GO:0045047">
    <property type="term" value="P:protein targeting to ER"/>
    <property type="evidence" value="ECO:0007669"/>
    <property type="project" value="InterPro"/>
</dbReference>
<evidence type="ECO:0000313" key="5">
    <source>
        <dbReference type="Proteomes" id="UP000716291"/>
    </source>
</evidence>
<dbReference type="Proteomes" id="UP000716291">
    <property type="component" value="Unassembled WGS sequence"/>
</dbReference>
<gene>
    <name evidence="4" type="ORF">G6F64_005234</name>
</gene>
<evidence type="ECO:0000256" key="2">
    <source>
        <dbReference type="SAM" id="Phobius"/>
    </source>
</evidence>
<comment type="caution">
    <text evidence="4">The sequence shown here is derived from an EMBL/GenBank/DDBJ whole genome shotgun (WGS) entry which is preliminary data.</text>
</comment>
<sequence>MFNIGFLLICMQLAKKVDWNDPDVLTMARIGYYSAQALVVAAAYGLIAIIKKKNDTTVLTYSPPSKPSFGQPAPSAPETISTTIRDYDIDQVKQFIQSTVTSIFIISLMHWQFKFTQPLLMQSLMPIKNLLTHKEALIHLWGDAPEGNLARPFTAENPLGGLANMFGVGGSDAAPAATSSAANNTEDNHAHRD</sequence>
<evidence type="ECO:0000256" key="1">
    <source>
        <dbReference type="SAM" id="MobiDB-lite"/>
    </source>
</evidence>
<evidence type="ECO:0000256" key="3">
    <source>
        <dbReference type="SAM" id="SignalP"/>
    </source>
</evidence>
<name>A0A9P7BTK4_RHIOR</name>
<feature type="region of interest" description="Disordered" evidence="1">
    <location>
        <begin position="173"/>
        <end position="193"/>
    </location>
</feature>
<proteinExistence type="predicted"/>
<keyword evidence="2" id="KW-1133">Transmembrane helix</keyword>
<keyword evidence="2" id="KW-0472">Membrane</keyword>
<feature type="compositionally biased region" description="Low complexity" evidence="1">
    <location>
        <begin position="173"/>
        <end position="185"/>
    </location>
</feature>
<protein>
    <recommendedName>
        <fullName evidence="6">Inorganic phosphate transporter pho88</fullName>
    </recommendedName>
</protein>
<feature type="signal peptide" evidence="3">
    <location>
        <begin position="1"/>
        <end position="19"/>
    </location>
</feature>
<dbReference type="AlphaFoldDB" id="A0A9P7BTK4"/>
<reference evidence="4" key="1">
    <citation type="journal article" date="2020" name="Microb. Genom.">
        <title>Genetic diversity of clinical and environmental Mucorales isolates obtained from an investigation of mucormycosis cases among solid organ transplant recipients.</title>
        <authorList>
            <person name="Nguyen M.H."/>
            <person name="Kaul D."/>
            <person name="Muto C."/>
            <person name="Cheng S.J."/>
            <person name="Richter R.A."/>
            <person name="Bruno V.M."/>
            <person name="Liu G."/>
            <person name="Beyhan S."/>
            <person name="Sundermann A.J."/>
            <person name="Mounaud S."/>
            <person name="Pasculle A.W."/>
            <person name="Nierman W.C."/>
            <person name="Driscoll E."/>
            <person name="Cumbie R."/>
            <person name="Clancy C.J."/>
            <person name="Dupont C.L."/>
        </authorList>
    </citation>
    <scope>NUCLEOTIDE SEQUENCE</scope>
    <source>
        <strain evidence="4">GL11</strain>
    </source>
</reference>
<dbReference type="PANTHER" id="PTHR28112:SF1">
    <property type="entry name" value="SRP-INDEPENDENT TARGETING PROTEIN 3"/>
    <property type="match status" value="1"/>
</dbReference>
<dbReference type="GO" id="GO:0005739">
    <property type="term" value="C:mitochondrion"/>
    <property type="evidence" value="ECO:0007669"/>
    <property type="project" value="TreeGrafter"/>
</dbReference>
<keyword evidence="5" id="KW-1185">Reference proteome</keyword>
<keyword evidence="3" id="KW-0732">Signal</keyword>
<organism evidence="4 5">
    <name type="scientific">Rhizopus oryzae</name>
    <name type="common">Mucormycosis agent</name>
    <name type="synonym">Rhizopus arrhizus var. delemar</name>
    <dbReference type="NCBI Taxonomy" id="64495"/>
    <lineage>
        <taxon>Eukaryota</taxon>
        <taxon>Fungi</taxon>
        <taxon>Fungi incertae sedis</taxon>
        <taxon>Mucoromycota</taxon>
        <taxon>Mucoromycotina</taxon>
        <taxon>Mucoromycetes</taxon>
        <taxon>Mucorales</taxon>
        <taxon>Mucorineae</taxon>
        <taxon>Rhizopodaceae</taxon>
        <taxon>Rhizopus</taxon>
    </lineage>
</organism>
<accession>A0A9P7BTK4</accession>
<dbReference type="OrthoDB" id="18139at2759"/>
<keyword evidence="2" id="KW-0812">Transmembrane</keyword>
<evidence type="ECO:0008006" key="6">
    <source>
        <dbReference type="Google" id="ProtNLM"/>
    </source>
</evidence>
<dbReference type="EMBL" id="JAANQT010000624">
    <property type="protein sequence ID" value="KAG1309537.1"/>
    <property type="molecule type" value="Genomic_DNA"/>
</dbReference>
<dbReference type="Pfam" id="PF10032">
    <property type="entry name" value="Pho88"/>
    <property type="match status" value="1"/>
</dbReference>
<dbReference type="GO" id="GO:0005783">
    <property type="term" value="C:endoplasmic reticulum"/>
    <property type="evidence" value="ECO:0007669"/>
    <property type="project" value="InterPro"/>
</dbReference>
<dbReference type="InterPro" id="IPR012098">
    <property type="entry name" value="SND3_fun"/>
</dbReference>
<feature type="transmembrane region" description="Helical" evidence="2">
    <location>
        <begin position="30"/>
        <end position="50"/>
    </location>
</feature>